<feature type="chain" id="PRO_5003880053" description="Ice-binding protein C-terminal domain-containing protein" evidence="1">
    <location>
        <begin position="23"/>
        <end position="258"/>
    </location>
</feature>
<feature type="domain" description="Ice-binding protein C-terminal" evidence="2">
    <location>
        <begin position="232"/>
        <end position="255"/>
    </location>
</feature>
<dbReference type="AlphaFoldDB" id="K4KPK3"/>
<accession>K4KPK3</accession>
<reference evidence="3 4" key="1">
    <citation type="journal article" date="2013" name="Genome Announc.">
        <title>Complete genome sequence of Simiduia agarivorans SA1(T), a marine bacterium able to degrade a variety of polysaccharides.</title>
        <authorList>
            <person name="Lin S.Y."/>
            <person name="Shieh W.Y."/>
            <person name="Chen J.S."/>
            <person name="Tang S.L."/>
        </authorList>
    </citation>
    <scope>NUCLEOTIDE SEQUENCE [LARGE SCALE GENOMIC DNA]</scope>
    <source>
        <strain evidence="4">DSM 21679 / JCM 13881 / BCRC 17597 / SA1</strain>
    </source>
</reference>
<evidence type="ECO:0000313" key="3">
    <source>
        <dbReference type="EMBL" id="AFV00054.1"/>
    </source>
</evidence>
<evidence type="ECO:0000313" key="4">
    <source>
        <dbReference type="Proteomes" id="UP000000466"/>
    </source>
</evidence>
<dbReference type="KEGG" id="saga:M5M_14585"/>
<dbReference type="Proteomes" id="UP000000466">
    <property type="component" value="Chromosome"/>
</dbReference>
<organism evidence="3 4">
    <name type="scientific">Simiduia agarivorans (strain DSM 21679 / JCM 13881 / BCRC 17597 / SA1)</name>
    <dbReference type="NCBI Taxonomy" id="1117647"/>
    <lineage>
        <taxon>Bacteria</taxon>
        <taxon>Pseudomonadati</taxon>
        <taxon>Pseudomonadota</taxon>
        <taxon>Gammaproteobacteria</taxon>
        <taxon>Cellvibrionales</taxon>
        <taxon>Cellvibrionaceae</taxon>
        <taxon>Simiduia</taxon>
    </lineage>
</organism>
<dbReference type="InterPro" id="IPR013424">
    <property type="entry name" value="Ice-binding_C"/>
</dbReference>
<proteinExistence type="predicted"/>
<keyword evidence="4" id="KW-1185">Reference proteome</keyword>
<feature type="signal peptide" evidence="1">
    <location>
        <begin position="1"/>
        <end position="22"/>
    </location>
</feature>
<dbReference type="Pfam" id="PF07589">
    <property type="entry name" value="PEP-CTERM"/>
    <property type="match status" value="1"/>
</dbReference>
<keyword evidence="1" id="KW-0732">Signal</keyword>
<gene>
    <name evidence="3" type="ordered locus">M5M_14585</name>
</gene>
<protein>
    <recommendedName>
        <fullName evidence="2">Ice-binding protein C-terminal domain-containing protein</fullName>
    </recommendedName>
</protein>
<dbReference type="RefSeq" id="WP_015048206.1">
    <property type="nucleotide sequence ID" value="NC_018868.3"/>
</dbReference>
<name>K4KPK3_SIMAS</name>
<dbReference type="HOGENOM" id="CLU_1077269_0_0_6"/>
<evidence type="ECO:0000259" key="2">
    <source>
        <dbReference type="Pfam" id="PF07589"/>
    </source>
</evidence>
<evidence type="ECO:0000256" key="1">
    <source>
        <dbReference type="SAM" id="SignalP"/>
    </source>
</evidence>
<dbReference type="eggNOG" id="COG0044">
    <property type="taxonomic scope" value="Bacteria"/>
</dbReference>
<dbReference type="NCBIfam" id="TIGR02595">
    <property type="entry name" value="PEP_CTERM"/>
    <property type="match status" value="1"/>
</dbReference>
<sequence length="258" mass="26977">MSFFSKTLAAAVLLSLATTASATKLSFWDTDGWTQMSQTAGHGDGIVGPGGGGQAFDVEFLFYKFDSATNTLSVGLQTGFDIIDGHHYTGGRDYYNGDLALSFDGDKSTYEYAVDFGNLTKGYYGTNLGTDAAGLYSVSSWSNEVYNGHAAAHPFAMASGTFLTAGSMTEGSGWGFAAGPHDGAVGSNKKSYFNTFSFNLGALGLSGSVLNMDAHWTMSCGNDFLDATADITVPEPGSIALLGLGLIGLVACRRRQKA</sequence>
<dbReference type="EMBL" id="CP003746">
    <property type="protein sequence ID" value="AFV00054.1"/>
    <property type="molecule type" value="Genomic_DNA"/>
</dbReference>